<sequence>MGPRSQSVGDSKPKTRAAESDAPLAHRIERTKLQTQVTALERTLKTSEERQYDLITQYERLLAERTDDTTQDDNTMSNKNETDGLLCRLLKYWR</sequence>
<accession>A0A202E6Y4</accession>
<proteinExistence type="predicted"/>
<feature type="region of interest" description="Disordered" evidence="1">
    <location>
        <begin position="1"/>
        <end position="29"/>
    </location>
</feature>
<evidence type="ECO:0000256" key="1">
    <source>
        <dbReference type="SAM" id="MobiDB-lite"/>
    </source>
</evidence>
<name>A0A202E6Y4_9EURY</name>
<dbReference type="Proteomes" id="UP000196084">
    <property type="component" value="Unassembled WGS sequence"/>
</dbReference>
<dbReference type="OrthoDB" id="177748at2157"/>
<gene>
    <name evidence="2" type="ORF">B2G88_13925</name>
</gene>
<feature type="compositionally biased region" description="Basic and acidic residues" evidence="1">
    <location>
        <begin position="11"/>
        <end position="29"/>
    </location>
</feature>
<dbReference type="AlphaFoldDB" id="A0A202E6Y4"/>
<protein>
    <submittedName>
        <fullName evidence="2">Uncharacterized protein</fullName>
    </submittedName>
</protein>
<keyword evidence="3" id="KW-1185">Reference proteome</keyword>
<comment type="caution">
    <text evidence="2">The sequence shown here is derived from an EMBL/GenBank/DDBJ whole genome shotgun (WGS) entry which is preliminary data.</text>
</comment>
<reference evidence="2 3" key="1">
    <citation type="submission" date="2017-02" db="EMBL/GenBank/DDBJ databases">
        <title>Natronthermophilus aegyptiacus gen. nov.,sp. nov., an aerobic, extremely halophilic alkalithermophilic archaeon isolated from the athalassohaline Wadi An Natrun, Egypt.</title>
        <authorList>
            <person name="Zhao B."/>
        </authorList>
    </citation>
    <scope>NUCLEOTIDE SEQUENCE [LARGE SCALE GENOMIC DNA]</scope>
    <source>
        <strain evidence="2 3">CGMCC 1.3597</strain>
    </source>
</reference>
<dbReference type="EMBL" id="MWPH01000003">
    <property type="protein sequence ID" value="OVE84009.1"/>
    <property type="molecule type" value="Genomic_DNA"/>
</dbReference>
<organism evidence="2 3">
    <name type="scientific">Natronolimnobius baerhuensis</name>
    <dbReference type="NCBI Taxonomy" id="253108"/>
    <lineage>
        <taxon>Archaea</taxon>
        <taxon>Methanobacteriati</taxon>
        <taxon>Methanobacteriota</taxon>
        <taxon>Stenosarchaea group</taxon>
        <taxon>Halobacteria</taxon>
        <taxon>Halobacteriales</taxon>
        <taxon>Natrialbaceae</taxon>
        <taxon>Natronolimnobius</taxon>
    </lineage>
</organism>
<evidence type="ECO:0000313" key="3">
    <source>
        <dbReference type="Proteomes" id="UP000196084"/>
    </source>
</evidence>
<evidence type="ECO:0000313" key="2">
    <source>
        <dbReference type="EMBL" id="OVE84009.1"/>
    </source>
</evidence>